<proteinExistence type="predicted"/>
<accession>A0A0A9CWG4</accession>
<dbReference type="AlphaFoldDB" id="A0A0A9CWG4"/>
<sequence>MCFIIDVRDSWIASQRVNLDPVLKFRGGVLSHGMQQKCSLTPSSIYLIPLNLRKATKTEVVYCSESITVMRNIECIIQNVCTL</sequence>
<reference evidence="1" key="1">
    <citation type="submission" date="2014-09" db="EMBL/GenBank/DDBJ databases">
        <authorList>
            <person name="Magalhaes I.L.F."/>
            <person name="Oliveira U."/>
            <person name="Santos F.R."/>
            <person name="Vidigal T.H.D.A."/>
            <person name="Brescovit A.D."/>
            <person name="Santos A.J."/>
        </authorList>
    </citation>
    <scope>NUCLEOTIDE SEQUENCE</scope>
    <source>
        <tissue evidence="1">Shoot tissue taken approximately 20 cm above the soil surface</tissue>
    </source>
</reference>
<name>A0A0A9CWG4_ARUDO</name>
<dbReference type="EMBL" id="GBRH01217256">
    <property type="protein sequence ID" value="JAD80639.1"/>
    <property type="molecule type" value="Transcribed_RNA"/>
</dbReference>
<protein>
    <submittedName>
        <fullName evidence="1">Atg6</fullName>
    </submittedName>
</protein>
<reference evidence="1" key="2">
    <citation type="journal article" date="2015" name="Data Brief">
        <title>Shoot transcriptome of the giant reed, Arundo donax.</title>
        <authorList>
            <person name="Barrero R.A."/>
            <person name="Guerrero F.D."/>
            <person name="Moolhuijzen P."/>
            <person name="Goolsby J.A."/>
            <person name="Tidwell J."/>
            <person name="Bellgard S.E."/>
            <person name="Bellgard M.I."/>
        </authorList>
    </citation>
    <scope>NUCLEOTIDE SEQUENCE</scope>
    <source>
        <tissue evidence="1">Shoot tissue taken approximately 20 cm above the soil surface</tissue>
    </source>
</reference>
<organism evidence="1">
    <name type="scientific">Arundo donax</name>
    <name type="common">Giant reed</name>
    <name type="synonym">Donax arundinaceus</name>
    <dbReference type="NCBI Taxonomy" id="35708"/>
    <lineage>
        <taxon>Eukaryota</taxon>
        <taxon>Viridiplantae</taxon>
        <taxon>Streptophyta</taxon>
        <taxon>Embryophyta</taxon>
        <taxon>Tracheophyta</taxon>
        <taxon>Spermatophyta</taxon>
        <taxon>Magnoliopsida</taxon>
        <taxon>Liliopsida</taxon>
        <taxon>Poales</taxon>
        <taxon>Poaceae</taxon>
        <taxon>PACMAD clade</taxon>
        <taxon>Arundinoideae</taxon>
        <taxon>Arundineae</taxon>
        <taxon>Arundo</taxon>
    </lineage>
</organism>
<evidence type="ECO:0000313" key="1">
    <source>
        <dbReference type="EMBL" id="JAD80639.1"/>
    </source>
</evidence>